<dbReference type="RefSeq" id="WP_212193382.1">
    <property type="nucleotide sequence ID" value="NZ_JAGTAR010000070.1"/>
</dbReference>
<dbReference type="EMBL" id="JAGTAR010000070">
    <property type="protein sequence ID" value="MBR8538359.1"/>
    <property type="molecule type" value="Genomic_DNA"/>
</dbReference>
<dbReference type="PANTHER" id="PTHR38471">
    <property type="entry name" value="FOUR HELIX BUNDLE PROTEIN"/>
    <property type="match status" value="1"/>
</dbReference>
<evidence type="ECO:0000313" key="1">
    <source>
        <dbReference type="EMBL" id="MBR8538359.1"/>
    </source>
</evidence>
<dbReference type="InterPro" id="IPR036583">
    <property type="entry name" value="23S_rRNA_IVS_sf"/>
</dbReference>
<name>A0A941F8J6_9BACT</name>
<organism evidence="1 2">
    <name type="scientific">Carboxylicivirga sediminis</name>
    <dbReference type="NCBI Taxonomy" id="2006564"/>
    <lineage>
        <taxon>Bacteria</taxon>
        <taxon>Pseudomonadati</taxon>
        <taxon>Bacteroidota</taxon>
        <taxon>Bacteroidia</taxon>
        <taxon>Marinilabiliales</taxon>
        <taxon>Marinilabiliaceae</taxon>
        <taxon>Carboxylicivirga</taxon>
    </lineage>
</organism>
<dbReference type="PANTHER" id="PTHR38471:SF2">
    <property type="entry name" value="FOUR HELIX BUNDLE PROTEIN"/>
    <property type="match status" value="1"/>
</dbReference>
<dbReference type="NCBIfam" id="TIGR02436">
    <property type="entry name" value="four helix bundle protein"/>
    <property type="match status" value="1"/>
</dbReference>
<keyword evidence="2" id="KW-1185">Reference proteome</keyword>
<sequence length="119" mass="13937">MYQFSFEKLKVWQLSRQFVVKIYKITANFPDEEKFGLIKQLRRAAVSISSNLAEGSARLSGKDQQKFYQYSFSSLMEVLNQLIISSDLNYITSQQLEELRTDCEEISRMINGMFKPYNP</sequence>
<dbReference type="AlphaFoldDB" id="A0A941F8J6"/>
<dbReference type="SUPFAM" id="SSF158446">
    <property type="entry name" value="IVS-encoded protein-like"/>
    <property type="match status" value="1"/>
</dbReference>
<reference evidence="1" key="1">
    <citation type="journal article" date="2018" name="Int. J. Syst. Evol. Microbiol.">
        <title>Carboxylicivirga sediminis sp. nov., isolated from coastal sediment.</title>
        <authorList>
            <person name="Wang F.Q."/>
            <person name="Ren L.H."/>
            <person name="Zou R.J."/>
            <person name="Sun Y.Z."/>
            <person name="Liu X.J."/>
            <person name="Jiang F."/>
            <person name="Liu L.J."/>
        </authorList>
    </citation>
    <scope>NUCLEOTIDE SEQUENCE</scope>
    <source>
        <strain evidence="1">JR1</strain>
    </source>
</reference>
<evidence type="ECO:0000313" key="2">
    <source>
        <dbReference type="Proteomes" id="UP000679220"/>
    </source>
</evidence>
<reference evidence="1" key="2">
    <citation type="submission" date="2021-04" db="EMBL/GenBank/DDBJ databases">
        <authorList>
            <person name="Zhang T."/>
            <person name="Zhang Y."/>
            <person name="Lu D."/>
            <person name="Zuo D."/>
            <person name="Du Z."/>
        </authorList>
    </citation>
    <scope>NUCLEOTIDE SEQUENCE</scope>
    <source>
        <strain evidence="1">JR1</strain>
    </source>
</reference>
<gene>
    <name evidence="1" type="ORF">KDU71_22500</name>
</gene>
<proteinExistence type="predicted"/>
<dbReference type="Proteomes" id="UP000679220">
    <property type="component" value="Unassembled WGS sequence"/>
</dbReference>
<dbReference type="InterPro" id="IPR012657">
    <property type="entry name" value="23S_rRNA-intervening_sequence"/>
</dbReference>
<accession>A0A941F8J6</accession>
<protein>
    <submittedName>
        <fullName evidence="1">Four helix bundle protein</fullName>
    </submittedName>
</protein>
<dbReference type="Gene3D" id="1.20.1440.60">
    <property type="entry name" value="23S rRNA-intervening sequence"/>
    <property type="match status" value="1"/>
</dbReference>
<comment type="caution">
    <text evidence="1">The sequence shown here is derived from an EMBL/GenBank/DDBJ whole genome shotgun (WGS) entry which is preliminary data.</text>
</comment>
<dbReference type="CDD" id="cd16377">
    <property type="entry name" value="23S_rRNA_IVP_like"/>
    <property type="match status" value="1"/>
</dbReference>
<dbReference type="Pfam" id="PF05635">
    <property type="entry name" value="23S_rRNA_IVP"/>
    <property type="match status" value="1"/>
</dbReference>